<evidence type="ECO:0000256" key="3">
    <source>
        <dbReference type="ARBA" id="ARBA00021907"/>
    </source>
</evidence>
<evidence type="ECO:0000256" key="10">
    <source>
        <dbReference type="PIRNR" id="PIRNR003097"/>
    </source>
</evidence>
<evidence type="ECO:0000256" key="6">
    <source>
        <dbReference type="ARBA" id="ARBA00022692"/>
    </source>
</evidence>
<proteinExistence type="inferred from homology"/>
<name>A0A2C8F7S3_9BACT</name>
<accession>A0A2C8F7S3</accession>
<feature type="transmembrane region" description="Helical" evidence="11">
    <location>
        <begin position="20"/>
        <end position="44"/>
    </location>
</feature>
<comment type="subcellular location">
    <subcellularLocation>
        <location evidence="1">Cell membrane</location>
        <topology evidence="1">Multi-pass membrane protein</topology>
    </subcellularLocation>
</comment>
<evidence type="ECO:0000256" key="4">
    <source>
        <dbReference type="ARBA" id="ARBA00022475"/>
    </source>
</evidence>
<feature type="transmembrane region" description="Helical" evidence="11">
    <location>
        <begin position="229"/>
        <end position="250"/>
    </location>
</feature>
<dbReference type="GO" id="GO:0032153">
    <property type="term" value="C:cell division site"/>
    <property type="evidence" value="ECO:0007669"/>
    <property type="project" value="TreeGrafter"/>
</dbReference>
<dbReference type="Pfam" id="PF02687">
    <property type="entry name" value="FtsX"/>
    <property type="match status" value="1"/>
</dbReference>
<evidence type="ECO:0000256" key="11">
    <source>
        <dbReference type="SAM" id="Phobius"/>
    </source>
</evidence>
<comment type="similarity">
    <text evidence="2 10">Belongs to the ABC-4 integral membrane protein family. FtsX subfamily.</text>
</comment>
<sequence length="291" mass="32035">MIGQLARLTWRGIADFALHPVAQLLTLVAVTMVTLLTGLILMGLHNVNQEILKSRGDVEYQIYWKVDLQTEAVLKDWKTIKGMQHLDQFKTYTPSDALQELGTSLGESGDFSWLADSNPLPYSGLAAFKVPPEAQEEGWTAKLLARLQSLPGVDSVSYTPFQADLAQGWMTITHAVIWPVLGFLALIVSLVVHNTIKLSLMTRMDEVEILSLVGARPSYIRWPLLTGGFLQGIIGSLSGIGFLALVHHFTADVLNFAPFMLQIQFPPFQQLAALVGAVTFVCMISSWVAVK</sequence>
<feature type="domain" description="ABC3 transporter permease C-terminal" evidence="12">
    <location>
        <begin position="181"/>
        <end position="290"/>
    </location>
</feature>
<dbReference type="EMBL" id="LT907975">
    <property type="protein sequence ID" value="SOB58686.1"/>
    <property type="molecule type" value="Genomic_DNA"/>
</dbReference>
<feature type="transmembrane region" description="Helical" evidence="11">
    <location>
        <begin position="175"/>
        <end position="196"/>
    </location>
</feature>
<dbReference type="GO" id="GO:0005886">
    <property type="term" value="C:plasma membrane"/>
    <property type="evidence" value="ECO:0007669"/>
    <property type="project" value="UniProtKB-SubCell"/>
</dbReference>
<evidence type="ECO:0000256" key="7">
    <source>
        <dbReference type="ARBA" id="ARBA00022989"/>
    </source>
</evidence>
<dbReference type="OrthoDB" id="9813411at2"/>
<evidence type="ECO:0000256" key="2">
    <source>
        <dbReference type="ARBA" id="ARBA00007379"/>
    </source>
</evidence>
<keyword evidence="7 11" id="KW-1133">Transmembrane helix</keyword>
<evidence type="ECO:0000256" key="5">
    <source>
        <dbReference type="ARBA" id="ARBA00022618"/>
    </source>
</evidence>
<gene>
    <name evidence="14" type="ORF">DPRO_1786</name>
</gene>
<keyword evidence="5 10" id="KW-0132">Cell division</keyword>
<organism evidence="14 15">
    <name type="scientific">Pseudodesulfovibrio profundus</name>
    <dbReference type="NCBI Taxonomy" id="57320"/>
    <lineage>
        <taxon>Bacteria</taxon>
        <taxon>Pseudomonadati</taxon>
        <taxon>Thermodesulfobacteriota</taxon>
        <taxon>Desulfovibrionia</taxon>
        <taxon>Desulfovibrionales</taxon>
        <taxon>Desulfovibrionaceae</taxon>
    </lineage>
</organism>
<dbReference type="GO" id="GO:0051301">
    <property type="term" value="P:cell division"/>
    <property type="evidence" value="ECO:0007669"/>
    <property type="project" value="UniProtKB-KW"/>
</dbReference>
<keyword evidence="15" id="KW-1185">Reference proteome</keyword>
<evidence type="ECO:0000259" key="12">
    <source>
        <dbReference type="Pfam" id="PF02687"/>
    </source>
</evidence>
<reference evidence="15" key="1">
    <citation type="submission" date="2017-09" db="EMBL/GenBank/DDBJ databases">
        <authorList>
            <person name="Regsiter A."/>
            <person name="William W."/>
        </authorList>
    </citation>
    <scope>NUCLEOTIDE SEQUENCE [LARGE SCALE GENOMIC DNA]</scope>
    <source>
        <strain evidence="15">500-1</strain>
    </source>
</reference>
<dbReference type="AlphaFoldDB" id="A0A2C8F7S3"/>
<feature type="domain" description="FtsX extracellular" evidence="13">
    <location>
        <begin position="58"/>
        <end position="156"/>
    </location>
</feature>
<dbReference type="InterPro" id="IPR040690">
    <property type="entry name" value="FtsX_ECD"/>
</dbReference>
<dbReference type="Proteomes" id="UP000219215">
    <property type="component" value="Chromosome DPRO"/>
</dbReference>
<dbReference type="Pfam" id="PF18075">
    <property type="entry name" value="FtsX_ECD"/>
    <property type="match status" value="1"/>
</dbReference>
<evidence type="ECO:0000313" key="14">
    <source>
        <dbReference type="EMBL" id="SOB58686.1"/>
    </source>
</evidence>
<keyword evidence="8 10" id="KW-0472">Membrane</keyword>
<dbReference type="PANTHER" id="PTHR47755:SF1">
    <property type="entry name" value="CELL DIVISION PROTEIN FTSX"/>
    <property type="match status" value="1"/>
</dbReference>
<dbReference type="InterPro" id="IPR003838">
    <property type="entry name" value="ABC3_permease_C"/>
</dbReference>
<keyword evidence="4 10" id="KW-1003">Cell membrane</keyword>
<dbReference type="PANTHER" id="PTHR47755">
    <property type="entry name" value="CELL DIVISION PROTEIN FTSX"/>
    <property type="match status" value="1"/>
</dbReference>
<keyword evidence="6 11" id="KW-0812">Transmembrane</keyword>
<dbReference type="PIRSF" id="PIRSF003097">
    <property type="entry name" value="FtsX"/>
    <property type="match status" value="1"/>
</dbReference>
<protein>
    <recommendedName>
        <fullName evidence="3 10">Cell division protein FtsX</fullName>
    </recommendedName>
</protein>
<evidence type="ECO:0000256" key="9">
    <source>
        <dbReference type="ARBA" id="ARBA00023306"/>
    </source>
</evidence>
<evidence type="ECO:0000313" key="15">
    <source>
        <dbReference type="Proteomes" id="UP000219215"/>
    </source>
</evidence>
<feature type="transmembrane region" description="Helical" evidence="11">
    <location>
        <begin position="271"/>
        <end position="290"/>
    </location>
</feature>
<keyword evidence="9 10" id="KW-0131">Cell cycle</keyword>
<dbReference type="RefSeq" id="WP_097011701.1">
    <property type="nucleotide sequence ID" value="NZ_LT907975.1"/>
</dbReference>
<dbReference type="KEGG" id="pprf:DPRO_1786"/>
<evidence type="ECO:0000259" key="13">
    <source>
        <dbReference type="Pfam" id="PF18075"/>
    </source>
</evidence>
<dbReference type="InterPro" id="IPR004513">
    <property type="entry name" value="FtsX"/>
</dbReference>
<evidence type="ECO:0000256" key="1">
    <source>
        <dbReference type="ARBA" id="ARBA00004651"/>
    </source>
</evidence>
<evidence type="ECO:0000256" key="8">
    <source>
        <dbReference type="ARBA" id="ARBA00023136"/>
    </source>
</evidence>